<evidence type="ECO:0000313" key="2">
    <source>
        <dbReference type="EMBL" id="KAK3218640.1"/>
    </source>
</evidence>
<dbReference type="GO" id="GO:0004523">
    <property type="term" value="F:RNA-DNA hybrid ribonuclease activity"/>
    <property type="evidence" value="ECO:0007669"/>
    <property type="project" value="InterPro"/>
</dbReference>
<dbReference type="Pfam" id="PF13456">
    <property type="entry name" value="RVT_3"/>
    <property type="match status" value="1"/>
</dbReference>
<dbReference type="PANTHER" id="PTHR47723">
    <property type="entry name" value="OS05G0353850 PROTEIN"/>
    <property type="match status" value="1"/>
</dbReference>
<dbReference type="PANTHER" id="PTHR47723:SF19">
    <property type="entry name" value="POLYNUCLEOTIDYL TRANSFERASE, RIBONUCLEASE H-LIKE SUPERFAMILY PROTEIN"/>
    <property type="match status" value="1"/>
</dbReference>
<keyword evidence="3" id="KW-1185">Reference proteome</keyword>
<dbReference type="InterPro" id="IPR012337">
    <property type="entry name" value="RNaseH-like_sf"/>
</dbReference>
<dbReference type="InterPro" id="IPR002156">
    <property type="entry name" value="RNaseH_domain"/>
</dbReference>
<organism evidence="2 3">
    <name type="scientific">Dipteronia sinensis</name>
    <dbReference type="NCBI Taxonomy" id="43782"/>
    <lineage>
        <taxon>Eukaryota</taxon>
        <taxon>Viridiplantae</taxon>
        <taxon>Streptophyta</taxon>
        <taxon>Embryophyta</taxon>
        <taxon>Tracheophyta</taxon>
        <taxon>Spermatophyta</taxon>
        <taxon>Magnoliopsida</taxon>
        <taxon>eudicotyledons</taxon>
        <taxon>Gunneridae</taxon>
        <taxon>Pentapetalae</taxon>
        <taxon>rosids</taxon>
        <taxon>malvids</taxon>
        <taxon>Sapindales</taxon>
        <taxon>Sapindaceae</taxon>
        <taxon>Hippocastanoideae</taxon>
        <taxon>Acereae</taxon>
        <taxon>Dipteronia</taxon>
    </lineage>
</organism>
<dbReference type="Proteomes" id="UP001281410">
    <property type="component" value="Unassembled WGS sequence"/>
</dbReference>
<accession>A0AAE0AJ92</accession>
<reference evidence="2" key="1">
    <citation type="journal article" date="2023" name="Plant J.">
        <title>Genome sequences and population genomics provide insights into the demographic history, inbreeding, and mutation load of two 'living fossil' tree species of Dipteronia.</title>
        <authorList>
            <person name="Feng Y."/>
            <person name="Comes H.P."/>
            <person name="Chen J."/>
            <person name="Zhu S."/>
            <person name="Lu R."/>
            <person name="Zhang X."/>
            <person name="Li P."/>
            <person name="Qiu J."/>
            <person name="Olsen K.M."/>
            <person name="Qiu Y."/>
        </authorList>
    </citation>
    <scope>NUCLEOTIDE SEQUENCE</scope>
    <source>
        <strain evidence="2">NBL</strain>
    </source>
</reference>
<dbReference type="EMBL" id="JANJYJ010000004">
    <property type="protein sequence ID" value="KAK3218640.1"/>
    <property type="molecule type" value="Genomic_DNA"/>
</dbReference>
<dbReference type="InterPro" id="IPR044730">
    <property type="entry name" value="RNase_H-like_dom_plant"/>
</dbReference>
<dbReference type="CDD" id="cd06222">
    <property type="entry name" value="RNase_H_like"/>
    <property type="match status" value="1"/>
</dbReference>
<name>A0AAE0AJ92_9ROSI</name>
<dbReference type="SUPFAM" id="SSF53098">
    <property type="entry name" value="Ribonuclease H-like"/>
    <property type="match status" value="1"/>
</dbReference>
<protein>
    <recommendedName>
        <fullName evidence="1">RNase H type-1 domain-containing protein</fullName>
    </recommendedName>
</protein>
<evidence type="ECO:0000313" key="3">
    <source>
        <dbReference type="Proteomes" id="UP001281410"/>
    </source>
</evidence>
<comment type="caution">
    <text evidence="2">The sequence shown here is derived from an EMBL/GenBank/DDBJ whole genome shotgun (WGS) entry which is preliminary data.</text>
</comment>
<dbReference type="GO" id="GO:0003676">
    <property type="term" value="F:nucleic acid binding"/>
    <property type="evidence" value="ECO:0007669"/>
    <property type="project" value="InterPro"/>
</dbReference>
<dbReference type="AlphaFoldDB" id="A0AAE0AJ92"/>
<evidence type="ECO:0000259" key="1">
    <source>
        <dbReference type="Pfam" id="PF13456"/>
    </source>
</evidence>
<dbReference type="InterPro" id="IPR053151">
    <property type="entry name" value="RNase_H-like"/>
</dbReference>
<sequence>MSVPLNCKWLMDSQRTLAAPPLRTLKLNTDAAVVQGRDIFGIRAVIRNDKREVILAFSKLASCCFSVDVCEAIALREGLWLAKQHGLKVDWVEVDAANVAASIDFKNLDCCASFVFVDNFGICKDVGVSKCQAISRCGNGVAQIISSS</sequence>
<feature type="domain" description="RNase H type-1" evidence="1">
    <location>
        <begin position="28"/>
        <end position="104"/>
    </location>
</feature>
<gene>
    <name evidence="2" type="ORF">Dsin_012610</name>
</gene>
<proteinExistence type="predicted"/>